<feature type="region of interest" description="Disordered" evidence="1">
    <location>
        <begin position="42"/>
        <end position="62"/>
    </location>
</feature>
<reference evidence="2" key="1">
    <citation type="submission" date="2020-06" db="EMBL/GenBank/DDBJ databases">
        <authorList>
            <person name="Li T."/>
            <person name="Hu X."/>
            <person name="Zhang T."/>
            <person name="Song X."/>
            <person name="Zhang H."/>
            <person name="Dai N."/>
            <person name="Sheng W."/>
            <person name="Hou X."/>
            <person name="Wei L."/>
        </authorList>
    </citation>
    <scope>NUCLEOTIDE SEQUENCE</scope>
    <source>
        <strain evidence="2">K16</strain>
        <tissue evidence="2">Leaf</tissue>
    </source>
</reference>
<evidence type="ECO:0000313" key="2">
    <source>
        <dbReference type="EMBL" id="KAK4385888.1"/>
    </source>
</evidence>
<dbReference type="PANTHER" id="PTHR34130">
    <property type="entry name" value="OS08G0243800 PROTEIN"/>
    <property type="match status" value="1"/>
</dbReference>
<feature type="region of interest" description="Disordered" evidence="1">
    <location>
        <begin position="222"/>
        <end position="250"/>
    </location>
</feature>
<accession>A0AAE1W383</accession>
<dbReference type="Proteomes" id="UP001289374">
    <property type="component" value="Unassembled WGS sequence"/>
</dbReference>
<protein>
    <submittedName>
        <fullName evidence="2">Uncharacterized protein</fullName>
    </submittedName>
</protein>
<name>A0AAE1W383_9LAMI</name>
<evidence type="ECO:0000313" key="3">
    <source>
        <dbReference type="Proteomes" id="UP001289374"/>
    </source>
</evidence>
<dbReference type="PANTHER" id="PTHR34130:SF3">
    <property type="entry name" value="DUF1645 FAMILY PROTEIN"/>
    <property type="match status" value="1"/>
</dbReference>
<comment type="caution">
    <text evidence="2">The sequence shown here is derived from an EMBL/GenBank/DDBJ whole genome shotgun (WGS) entry which is preliminary data.</text>
</comment>
<dbReference type="EMBL" id="JACGWL010000016">
    <property type="protein sequence ID" value="KAK4385888.1"/>
    <property type="molecule type" value="Genomic_DNA"/>
</dbReference>
<dbReference type="AlphaFoldDB" id="A0AAE1W383"/>
<gene>
    <name evidence="2" type="ORF">Sango_2712800</name>
</gene>
<reference evidence="2" key="2">
    <citation type="journal article" date="2024" name="Plant">
        <title>Genomic evolution and insights into agronomic trait innovations of Sesamum species.</title>
        <authorList>
            <person name="Miao H."/>
            <person name="Wang L."/>
            <person name="Qu L."/>
            <person name="Liu H."/>
            <person name="Sun Y."/>
            <person name="Le M."/>
            <person name="Wang Q."/>
            <person name="Wei S."/>
            <person name="Zheng Y."/>
            <person name="Lin W."/>
            <person name="Duan Y."/>
            <person name="Cao H."/>
            <person name="Xiong S."/>
            <person name="Wang X."/>
            <person name="Wei L."/>
            <person name="Li C."/>
            <person name="Ma Q."/>
            <person name="Ju M."/>
            <person name="Zhao R."/>
            <person name="Li G."/>
            <person name="Mu C."/>
            <person name="Tian Q."/>
            <person name="Mei H."/>
            <person name="Zhang T."/>
            <person name="Gao T."/>
            <person name="Zhang H."/>
        </authorList>
    </citation>
    <scope>NUCLEOTIDE SEQUENCE</scope>
    <source>
        <strain evidence="2">K16</strain>
    </source>
</reference>
<feature type="region of interest" description="Disordered" evidence="1">
    <location>
        <begin position="1"/>
        <end position="24"/>
    </location>
</feature>
<organism evidence="2 3">
    <name type="scientific">Sesamum angolense</name>
    <dbReference type="NCBI Taxonomy" id="2727404"/>
    <lineage>
        <taxon>Eukaryota</taxon>
        <taxon>Viridiplantae</taxon>
        <taxon>Streptophyta</taxon>
        <taxon>Embryophyta</taxon>
        <taxon>Tracheophyta</taxon>
        <taxon>Spermatophyta</taxon>
        <taxon>Magnoliopsida</taxon>
        <taxon>eudicotyledons</taxon>
        <taxon>Gunneridae</taxon>
        <taxon>Pentapetalae</taxon>
        <taxon>asterids</taxon>
        <taxon>lamiids</taxon>
        <taxon>Lamiales</taxon>
        <taxon>Pedaliaceae</taxon>
        <taxon>Sesamum</taxon>
    </lineage>
</organism>
<feature type="compositionally biased region" description="Polar residues" evidence="1">
    <location>
        <begin position="136"/>
        <end position="151"/>
    </location>
</feature>
<proteinExistence type="predicted"/>
<keyword evidence="3" id="KW-1185">Reference proteome</keyword>
<sequence length="285" mass="31827">MMDQEPLLGQALHTKDMQSAADEADETLSLCDLPLYSDQSVEEWEGDLSSESQGSSSISSSEDDYFEFISQELSPSSTGYPPEHIVFCGKVIPYKQPVDSSVRDSSKSVESKKQTDIKKKRGWSIFRWKFSLSRNSKRQVQSKSGKKSTTLMHKREDRGSASLQESPKQMYNSKKQGKGCDFPVRKMPILASSSSGKARWYLFLFGISRFSTEVELRDIKSRLSRRQSPPPPPPPALRLQDHNEKVSGGRNGSSGLWGLIKVLSCGGNHHPNTMVVSSISCNRLE</sequence>
<feature type="region of interest" description="Disordered" evidence="1">
    <location>
        <begin position="136"/>
        <end position="179"/>
    </location>
</feature>
<evidence type="ECO:0000256" key="1">
    <source>
        <dbReference type="SAM" id="MobiDB-lite"/>
    </source>
</evidence>
<feature type="compositionally biased region" description="Low complexity" evidence="1">
    <location>
        <begin position="49"/>
        <end position="60"/>
    </location>
</feature>
<feature type="compositionally biased region" description="Polar residues" evidence="1">
    <location>
        <begin position="161"/>
        <end position="174"/>
    </location>
</feature>